<organism evidence="2 3">
    <name type="scientific">Lishizhenia tianjinensis</name>
    <dbReference type="NCBI Taxonomy" id="477690"/>
    <lineage>
        <taxon>Bacteria</taxon>
        <taxon>Pseudomonadati</taxon>
        <taxon>Bacteroidota</taxon>
        <taxon>Flavobacteriia</taxon>
        <taxon>Flavobacteriales</taxon>
        <taxon>Crocinitomicaceae</taxon>
        <taxon>Lishizhenia</taxon>
    </lineage>
</organism>
<dbReference type="NCBIfam" id="TIGR04183">
    <property type="entry name" value="Por_Secre_tail"/>
    <property type="match status" value="1"/>
</dbReference>
<dbReference type="STRING" id="477690.SAMN05216474_1326"/>
<dbReference type="OrthoDB" id="9811934at2"/>
<evidence type="ECO:0000313" key="2">
    <source>
        <dbReference type="EMBL" id="SFT56070.1"/>
    </source>
</evidence>
<dbReference type="AlphaFoldDB" id="A0A1I6Z000"/>
<dbReference type="PANTHER" id="PTHR42754">
    <property type="entry name" value="ENDOGLUCANASE"/>
    <property type="match status" value="1"/>
</dbReference>
<gene>
    <name evidence="2" type="ORF">SAMN05216474_1326</name>
</gene>
<dbReference type="EMBL" id="FPAS01000001">
    <property type="protein sequence ID" value="SFT56070.1"/>
    <property type="molecule type" value="Genomic_DNA"/>
</dbReference>
<sequence>MVFIKYSFVLLSVFLGFTLSAQISFHRIYAGDDYDYGYDLFQMEDTSYYLCGASSSFQDGPSQAILLKVDSLGNSIWSRNYGGSGQEAFLAMDRAGDYGIYAGGYSSSSNTSGGFDGYLARLDFDGNVAWDTLIGGSDWDRIVSLKATADSGVVVLASTKSFGVGGEDWWIQRYSKTGSLLWEQLFGGSFDDTPTDCEVANDLVYLVGNHYIADSAMHKGVVYFLDLATGAQISSDTLELVGNSIVHDINIFPNSINFSGGNYVGIRDSSDMMMGTITPAGQFDYIVIEDRQGFEEANCFTPSLDSSFLYLNKQAAFSPHIPTYPDGEEDSKVYSFYTNYVFIPSGSFYCDYGEDKTENIIATNDGGFAYIGYQEKYTDFKAGLFLVKIGPNGEAPPIQNPNITNIMGASLGTSSEIAGDTDLSVYPNPFSTQLSVNLKSDKKIVGVYLYDAMGGFEHKLEYDGGKLEGDFQDLAPGVYYLHLVLEEGEKIVKVVKD</sequence>
<dbReference type="PANTHER" id="PTHR42754:SF1">
    <property type="entry name" value="LIPOPROTEIN"/>
    <property type="match status" value="1"/>
</dbReference>
<reference evidence="2 3" key="1">
    <citation type="submission" date="2016-10" db="EMBL/GenBank/DDBJ databases">
        <authorList>
            <person name="de Groot N.N."/>
        </authorList>
    </citation>
    <scope>NUCLEOTIDE SEQUENCE [LARGE SCALE GENOMIC DNA]</scope>
    <source>
        <strain evidence="2 3">CGMCC 1.7005</strain>
    </source>
</reference>
<evidence type="ECO:0000313" key="3">
    <source>
        <dbReference type="Proteomes" id="UP000236454"/>
    </source>
</evidence>
<dbReference type="InterPro" id="IPR026444">
    <property type="entry name" value="Secre_tail"/>
</dbReference>
<dbReference type="InterPro" id="IPR011047">
    <property type="entry name" value="Quinoprotein_ADH-like_sf"/>
</dbReference>
<proteinExistence type="predicted"/>
<name>A0A1I6Z000_9FLAO</name>
<dbReference type="Proteomes" id="UP000236454">
    <property type="component" value="Unassembled WGS sequence"/>
</dbReference>
<evidence type="ECO:0000256" key="1">
    <source>
        <dbReference type="ARBA" id="ARBA00022729"/>
    </source>
</evidence>
<accession>A0A1I6Z000</accession>
<dbReference type="RefSeq" id="WP_090247523.1">
    <property type="nucleotide sequence ID" value="NZ_FPAS01000001.1"/>
</dbReference>
<keyword evidence="3" id="KW-1185">Reference proteome</keyword>
<protein>
    <submittedName>
        <fullName evidence="2">Por secretion system C-terminal sorting domain-containing protein</fullName>
    </submittedName>
</protein>
<dbReference type="SUPFAM" id="SSF50998">
    <property type="entry name" value="Quinoprotein alcohol dehydrogenase-like"/>
    <property type="match status" value="1"/>
</dbReference>
<keyword evidence="1" id="KW-0732">Signal</keyword>